<accession>A0A4C1WIG7</accession>
<evidence type="ECO:0000313" key="1">
    <source>
        <dbReference type="EMBL" id="GBP49937.1"/>
    </source>
</evidence>
<gene>
    <name evidence="1" type="ORF">EVAR_29550_1</name>
</gene>
<dbReference type="EMBL" id="BGZK01000554">
    <property type="protein sequence ID" value="GBP49937.1"/>
    <property type="molecule type" value="Genomic_DNA"/>
</dbReference>
<proteinExistence type="predicted"/>
<dbReference type="Proteomes" id="UP000299102">
    <property type="component" value="Unassembled WGS sequence"/>
</dbReference>
<reference evidence="1 2" key="1">
    <citation type="journal article" date="2019" name="Commun. Biol.">
        <title>The bagworm genome reveals a unique fibroin gene that provides high tensile strength.</title>
        <authorList>
            <person name="Kono N."/>
            <person name="Nakamura H."/>
            <person name="Ohtoshi R."/>
            <person name="Tomita M."/>
            <person name="Numata K."/>
            <person name="Arakawa K."/>
        </authorList>
    </citation>
    <scope>NUCLEOTIDE SEQUENCE [LARGE SCALE GENOMIC DNA]</scope>
</reference>
<protein>
    <submittedName>
        <fullName evidence="1">Uncharacterized protein</fullName>
    </submittedName>
</protein>
<keyword evidence="2" id="KW-1185">Reference proteome</keyword>
<comment type="caution">
    <text evidence="1">The sequence shown here is derived from an EMBL/GenBank/DDBJ whole genome shotgun (WGS) entry which is preliminary data.</text>
</comment>
<evidence type="ECO:0000313" key="2">
    <source>
        <dbReference type="Proteomes" id="UP000299102"/>
    </source>
</evidence>
<organism evidence="1 2">
    <name type="scientific">Eumeta variegata</name>
    <name type="common">Bagworm moth</name>
    <name type="synonym">Eumeta japonica</name>
    <dbReference type="NCBI Taxonomy" id="151549"/>
    <lineage>
        <taxon>Eukaryota</taxon>
        <taxon>Metazoa</taxon>
        <taxon>Ecdysozoa</taxon>
        <taxon>Arthropoda</taxon>
        <taxon>Hexapoda</taxon>
        <taxon>Insecta</taxon>
        <taxon>Pterygota</taxon>
        <taxon>Neoptera</taxon>
        <taxon>Endopterygota</taxon>
        <taxon>Lepidoptera</taxon>
        <taxon>Glossata</taxon>
        <taxon>Ditrysia</taxon>
        <taxon>Tineoidea</taxon>
        <taxon>Psychidae</taxon>
        <taxon>Oiketicinae</taxon>
        <taxon>Eumeta</taxon>
    </lineage>
</organism>
<sequence>MTANNRSGARKTANGVYFCTPVLSDLTFVAVADGGPSRAMWASASYSTIFSPFKNSNTRGLDESITGLLHLFSKGNKAQMRGRRSDGVSAFAEAGPAVRCLRFSLPEPSSMVLLSYVSDRGNNANNNIDTSSGSKRLNEMEIGDL</sequence>
<dbReference type="AlphaFoldDB" id="A0A4C1WIG7"/>
<name>A0A4C1WIG7_EUMVA</name>